<dbReference type="InterPro" id="IPR027417">
    <property type="entry name" value="P-loop_NTPase"/>
</dbReference>
<proteinExistence type="predicted"/>
<dbReference type="InterPro" id="IPR019734">
    <property type="entry name" value="TPR_rpt"/>
</dbReference>
<sequence>MQDQILDALRRGDTAAAVDAARRFADASPEDAQAQRLLAHALRSSGDDAGARAAITRAVALAPDDAGLHLEQAGMLLGMRDVEGAGRSLDATIGTNPNAFGAYIVQAQLALGRNDLAEAERLARLAARVSPDEPALLAVNGALALRRGRVDEALAMLSQAVKLDPEDPVALHALGIAHMEKGHLAFAEQAFRSLLERAPGAGMVRLLIAQLLQRQGRTAEAADELATLVSDPALATAELRRHAGQLQLAAGRPERGLELLRGALAADPRDARTLSAIMAVWGRLGAIDDARRTLDAALATAPDSDDLWRARLMFEWRDARVSSGLVERWRSIMPDSLEALDAALALHVREGRQDEADAVARTLLERVPGHMRAEMQLADSMVASDPAGAAQRLESLLARAVTPGDHDVLRQRLGLAHHHAGDFKAALASWERLNARQASDRVPLPPTTPAPGQWPEAVPAEADAPQVVFLAGLPGSPVERVADLLAGAVPGFRADRFGARPPSDAFQNIATTTAIARGTVAPAAVAASWREALPARGVEGAVIDWLLWWDNAYAAVMREALPGATLVAVLRDPRDMLLNWLAFGSATPFALASPQVSAEWLAASLQQLADLHEQDLVPHHLLRLDDISEDPAAIVARLREALGIELPEPPAGYFGAPRFRAGGWRDYADLLAGPFATLAPAARRLGYPDA</sequence>
<dbReference type="Pfam" id="PF13432">
    <property type="entry name" value="TPR_16"/>
    <property type="match status" value="1"/>
</dbReference>
<evidence type="ECO:0000256" key="2">
    <source>
        <dbReference type="ARBA" id="ARBA00022803"/>
    </source>
</evidence>
<evidence type="ECO:0000256" key="3">
    <source>
        <dbReference type="PROSITE-ProRule" id="PRU00339"/>
    </source>
</evidence>
<dbReference type="Gene3D" id="1.25.40.10">
    <property type="entry name" value="Tetratricopeptide repeat domain"/>
    <property type="match status" value="3"/>
</dbReference>
<dbReference type="RefSeq" id="WP_191728777.1">
    <property type="nucleotide sequence ID" value="NZ_JACSQJ010000002.1"/>
</dbReference>
<evidence type="ECO:0000313" key="4">
    <source>
        <dbReference type="EMBL" id="MBD7987547.1"/>
    </source>
</evidence>
<gene>
    <name evidence="4" type="ORF">H9645_05840</name>
</gene>
<protein>
    <submittedName>
        <fullName evidence="4">Tetratricopeptide repeat protein</fullName>
    </submittedName>
</protein>
<dbReference type="SUPFAM" id="SSF52540">
    <property type="entry name" value="P-loop containing nucleoside triphosphate hydrolases"/>
    <property type="match status" value="1"/>
</dbReference>
<dbReference type="PROSITE" id="PS50005">
    <property type="entry name" value="TPR"/>
    <property type="match status" value="1"/>
</dbReference>
<dbReference type="EMBL" id="JACSQJ010000002">
    <property type="protein sequence ID" value="MBD7987547.1"/>
    <property type="molecule type" value="Genomic_DNA"/>
</dbReference>
<comment type="caution">
    <text evidence="4">The sequence shown here is derived from an EMBL/GenBank/DDBJ whole genome shotgun (WGS) entry which is preliminary data.</text>
</comment>
<keyword evidence="1" id="KW-0677">Repeat</keyword>
<dbReference type="InterPro" id="IPR011990">
    <property type="entry name" value="TPR-like_helical_dom_sf"/>
</dbReference>
<dbReference type="SUPFAM" id="SSF48452">
    <property type="entry name" value="TPR-like"/>
    <property type="match status" value="2"/>
</dbReference>
<dbReference type="SMART" id="SM00028">
    <property type="entry name" value="TPR"/>
    <property type="match status" value="7"/>
</dbReference>
<keyword evidence="5" id="KW-1185">Reference proteome</keyword>
<evidence type="ECO:0000256" key="1">
    <source>
        <dbReference type="ARBA" id="ARBA00022737"/>
    </source>
</evidence>
<evidence type="ECO:0000313" key="5">
    <source>
        <dbReference type="Proteomes" id="UP000647183"/>
    </source>
</evidence>
<dbReference type="Proteomes" id="UP000647183">
    <property type="component" value="Unassembled WGS sequence"/>
</dbReference>
<dbReference type="PANTHER" id="PTHR45586:SF1">
    <property type="entry name" value="LIPOPOLYSACCHARIDE ASSEMBLY PROTEIN B"/>
    <property type="match status" value="1"/>
</dbReference>
<keyword evidence="2 3" id="KW-0802">TPR repeat</keyword>
<name>A0ABR8UHP2_9GAMM</name>
<reference evidence="4 5" key="1">
    <citation type="submission" date="2020-08" db="EMBL/GenBank/DDBJ databases">
        <title>A Genomic Blueprint of the Chicken Gut Microbiome.</title>
        <authorList>
            <person name="Gilroy R."/>
            <person name="Ravi A."/>
            <person name="Getino M."/>
            <person name="Pursley I."/>
            <person name="Horton D.L."/>
            <person name="Alikhan N.-F."/>
            <person name="Baker D."/>
            <person name="Gharbi K."/>
            <person name="Hall N."/>
            <person name="Watson M."/>
            <person name="Adriaenssens E.M."/>
            <person name="Foster-Nyarko E."/>
            <person name="Jarju S."/>
            <person name="Secka A."/>
            <person name="Antonio M."/>
            <person name="Oren A."/>
            <person name="Chaudhuri R."/>
            <person name="La Ragione R.M."/>
            <person name="Hildebrand F."/>
            <person name="Pallen M.J."/>
        </authorList>
    </citation>
    <scope>NUCLEOTIDE SEQUENCE [LARGE SCALE GENOMIC DNA]</scope>
    <source>
        <strain evidence="4 5">Sa2BVA3</strain>
    </source>
</reference>
<dbReference type="InterPro" id="IPR051012">
    <property type="entry name" value="CellSynth/LPSAsmb/PSIAsmb"/>
</dbReference>
<dbReference type="Pfam" id="PF14559">
    <property type="entry name" value="TPR_19"/>
    <property type="match status" value="2"/>
</dbReference>
<accession>A0ABR8UHP2</accession>
<organism evidence="4 5">
    <name type="scientific">Luteimonas colneyensis</name>
    <dbReference type="NCBI Taxonomy" id="2762230"/>
    <lineage>
        <taxon>Bacteria</taxon>
        <taxon>Pseudomonadati</taxon>
        <taxon>Pseudomonadota</taxon>
        <taxon>Gammaproteobacteria</taxon>
        <taxon>Lysobacterales</taxon>
        <taxon>Lysobacteraceae</taxon>
        <taxon>Luteimonas</taxon>
    </lineage>
</organism>
<feature type="repeat" description="TPR" evidence="3">
    <location>
        <begin position="134"/>
        <end position="167"/>
    </location>
</feature>
<dbReference type="Gene3D" id="3.40.50.300">
    <property type="entry name" value="P-loop containing nucleotide triphosphate hydrolases"/>
    <property type="match status" value="1"/>
</dbReference>
<dbReference type="PANTHER" id="PTHR45586">
    <property type="entry name" value="TPR REPEAT-CONTAINING PROTEIN PA4667"/>
    <property type="match status" value="1"/>
</dbReference>